<reference evidence="12 13" key="1">
    <citation type="submission" date="2020-05" db="EMBL/GenBank/DDBJ databases">
        <authorList>
            <person name="Casaregola S."/>
            <person name="Devillers H."/>
            <person name="Grondin C."/>
        </authorList>
    </citation>
    <scope>NUCLEOTIDE SEQUENCE [LARGE SCALE GENOMIC DNA]</scope>
    <source>
        <strain evidence="12 13">CLIB 1767</strain>
    </source>
</reference>
<organism evidence="12 13">
    <name type="scientific">Maudiozyma barnettii</name>
    <dbReference type="NCBI Taxonomy" id="61262"/>
    <lineage>
        <taxon>Eukaryota</taxon>
        <taxon>Fungi</taxon>
        <taxon>Dikarya</taxon>
        <taxon>Ascomycota</taxon>
        <taxon>Saccharomycotina</taxon>
        <taxon>Saccharomycetes</taxon>
        <taxon>Saccharomycetales</taxon>
        <taxon>Saccharomycetaceae</taxon>
        <taxon>Maudiozyma</taxon>
    </lineage>
</organism>
<dbReference type="Proteomes" id="UP000644660">
    <property type="component" value="Unassembled WGS sequence"/>
</dbReference>
<dbReference type="GO" id="GO:0005739">
    <property type="term" value="C:mitochondrion"/>
    <property type="evidence" value="ECO:0007669"/>
    <property type="project" value="UniProtKB-SubCell"/>
</dbReference>
<evidence type="ECO:0000256" key="6">
    <source>
        <dbReference type="ARBA" id="ARBA00022989"/>
    </source>
</evidence>
<evidence type="ECO:0000256" key="2">
    <source>
        <dbReference type="ARBA" id="ARBA00004173"/>
    </source>
</evidence>
<sequence>MDIRFRMFNITRTTLVIRKYAGIPSFRRKFSLTTMSLREEEPIHVKNTNMYKDILMKEGNFTEQQSQIIVHTITESIRSGVAHVAKDLSKRERLLQVTYQQRVDFAKLRDQLLSSDRNEFYNIQNEYERMKNDLEKLKGRLKEDISKSNAGFKLDLSLEKGRIKDESSHHDLQIKEIDTRIDQEVSNMKMQIDSVKTQVMQWLIGVCTGTCALVLAYIRLLS</sequence>
<dbReference type="PANTHER" id="PTHR14360">
    <property type="entry name" value="PROTEIN FMP32, MITOCHONDRIAL"/>
    <property type="match status" value="1"/>
</dbReference>
<evidence type="ECO:0000256" key="5">
    <source>
        <dbReference type="ARBA" id="ARBA00022946"/>
    </source>
</evidence>
<evidence type="ECO:0000256" key="9">
    <source>
        <dbReference type="ARBA" id="ARBA00023136"/>
    </source>
</evidence>
<keyword evidence="8" id="KW-0496">Mitochondrion</keyword>
<dbReference type="Gene3D" id="1.20.5.340">
    <property type="match status" value="1"/>
</dbReference>
<dbReference type="OrthoDB" id="889336at2759"/>
<dbReference type="InterPro" id="IPR024461">
    <property type="entry name" value="CCDC90-like"/>
</dbReference>
<feature type="transmembrane region" description="Helical" evidence="11">
    <location>
        <begin position="199"/>
        <end position="218"/>
    </location>
</feature>
<feature type="coiled-coil region" evidence="10">
    <location>
        <begin position="120"/>
        <end position="147"/>
    </location>
</feature>
<keyword evidence="6 11" id="KW-1133">Transmembrane helix</keyword>
<keyword evidence="9 11" id="KW-0472">Membrane</keyword>
<evidence type="ECO:0000256" key="11">
    <source>
        <dbReference type="SAM" id="Phobius"/>
    </source>
</evidence>
<keyword evidence="7 10" id="KW-0175">Coiled coil</keyword>
<accession>A0A8H2ZHV4</accession>
<protein>
    <submittedName>
        <fullName evidence="12">Uncharacterized protein</fullName>
    </submittedName>
</protein>
<evidence type="ECO:0000256" key="10">
    <source>
        <dbReference type="SAM" id="Coils"/>
    </source>
</evidence>
<proteinExistence type="inferred from homology"/>
<keyword evidence="13" id="KW-1185">Reference proteome</keyword>
<comment type="subcellular location">
    <subcellularLocation>
        <location evidence="1">Membrane</location>
        <topology evidence="1">Single-pass membrane protein</topology>
    </subcellularLocation>
    <subcellularLocation>
        <location evidence="2">Mitochondrion</location>
    </subcellularLocation>
</comment>
<dbReference type="GO" id="GO:0016020">
    <property type="term" value="C:membrane"/>
    <property type="evidence" value="ECO:0007669"/>
    <property type="project" value="UniProtKB-SubCell"/>
</dbReference>
<evidence type="ECO:0000313" key="13">
    <source>
        <dbReference type="Proteomes" id="UP000644660"/>
    </source>
</evidence>
<keyword evidence="5" id="KW-0809">Transit peptide</keyword>
<keyword evidence="4 11" id="KW-0812">Transmembrane</keyword>
<evidence type="ECO:0000256" key="4">
    <source>
        <dbReference type="ARBA" id="ARBA00022692"/>
    </source>
</evidence>
<comment type="caution">
    <text evidence="12">The sequence shown here is derived from an EMBL/GenBank/DDBJ whole genome shotgun (WGS) entry which is preliminary data.</text>
</comment>
<evidence type="ECO:0000256" key="3">
    <source>
        <dbReference type="ARBA" id="ARBA00007224"/>
    </source>
</evidence>
<dbReference type="Pfam" id="PF07798">
    <property type="entry name" value="CCDC90-like"/>
    <property type="match status" value="1"/>
</dbReference>
<comment type="similarity">
    <text evidence="3">Belongs to the CCDC90 family.</text>
</comment>
<evidence type="ECO:0000256" key="7">
    <source>
        <dbReference type="ARBA" id="ARBA00023054"/>
    </source>
</evidence>
<evidence type="ECO:0000256" key="8">
    <source>
        <dbReference type="ARBA" id="ARBA00023128"/>
    </source>
</evidence>
<dbReference type="AlphaFoldDB" id="A0A8H2ZHV4"/>
<name>A0A8H2ZHV4_9SACH</name>
<dbReference type="EMBL" id="CAEFZW010000001">
    <property type="protein sequence ID" value="CAB4252489.1"/>
    <property type="molecule type" value="Genomic_DNA"/>
</dbReference>
<dbReference type="RefSeq" id="XP_041404527.1">
    <property type="nucleotide sequence ID" value="XM_041548593.1"/>
</dbReference>
<dbReference type="GeneID" id="64855618"/>
<dbReference type="GO" id="GO:0033617">
    <property type="term" value="P:mitochondrial respiratory chain complex IV assembly"/>
    <property type="evidence" value="ECO:0007669"/>
    <property type="project" value="TreeGrafter"/>
</dbReference>
<dbReference type="FunFam" id="1.20.5.340:FF:000018">
    <property type="entry name" value="Mitochondrial protein FMP32"/>
    <property type="match status" value="1"/>
</dbReference>
<evidence type="ECO:0000256" key="1">
    <source>
        <dbReference type="ARBA" id="ARBA00004167"/>
    </source>
</evidence>
<evidence type="ECO:0000313" key="12">
    <source>
        <dbReference type="EMBL" id="CAB4252489.1"/>
    </source>
</evidence>
<dbReference type="PANTHER" id="PTHR14360:SF1">
    <property type="entry name" value="PROTEIN FMP32, MITOCHONDRIAL"/>
    <property type="match status" value="1"/>
</dbReference>
<gene>
    <name evidence="12" type="ORF">KABA2_01S14806</name>
</gene>